<reference evidence="3 4" key="1">
    <citation type="journal article" date="2016" name="Nat. Commun.">
        <title>Thousands of microbial genomes shed light on interconnected biogeochemical processes in an aquifer system.</title>
        <authorList>
            <person name="Anantharaman K."/>
            <person name="Brown C.T."/>
            <person name="Hug L.A."/>
            <person name="Sharon I."/>
            <person name="Castelle C.J."/>
            <person name="Probst A.J."/>
            <person name="Thomas B.C."/>
            <person name="Singh A."/>
            <person name="Wilkins M.J."/>
            <person name="Karaoz U."/>
            <person name="Brodie E.L."/>
            <person name="Williams K.H."/>
            <person name="Hubbard S.S."/>
            <person name="Banfield J.F."/>
        </authorList>
    </citation>
    <scope>NUCLEOTIDE SEQUENCE [LARGE SCALE GENOMIC DNA]</scope>
</reference>
<protein>
    <recommendedName>
        <fullName evidence="2">NADH:ubiquinone oxidoreductase-like 20kDa subunit domain-containing protein</fullName>
    </recommendedName>
</protein>
<dbReference type="InterPro" id="IPR037024">
    <property type="entry name" value="NiFe_Hase_small_N_sf"/>
</dbReference>
<organism evidence="3 4">
    <name type="scientific">Candidatus Woykebacteria bacterium RBG_13_40_15</name>
    <dbReference type="NCBI Taxonomy" id="1802593"/>
    <lineage>
        <taxon>Bacteria</taxon>
        <taxon>Candidatus Woykeibacteriota</taxon>
    </lineage>
</organism>
<dbReference type="STRING" id="1802593.A2172_00655"/>
<evidence type="ECO:0000313" key="4">
    <source>
        <dbReference type="Proteomes" id="UP000176631"/>
    </source>
</evidence>
<dbReference type="GO" id="GO:0016491">
    <property type="term" value="F:oxidoreductase activity"/>
    <property type="evidence" value="ECO:0007669"/>
    <property type="project" value="UniProtKB-KW"/>
</dbReference>
<dbReference type="PANTHER" id="PTHR42845">
    <property type="entry name" value="COENZYME F420-REDUCING HYDROGENASE, GAMMA SUBUNIT"/>
    <property type="match status" value="1"/>
</dbReference>
<gene>
    <name evidence="3" type="ORF">A2172_00655</name>
</gene>
<dbReference type="EMBL" id="MHCP01000015">
    <property type="protein sequence ID" value="OGY24043.1"/>
    <property type="molecule type" value="Genomic_DNA"/>
</dbReference>
<comment type="caution">
    <text evidence="3">The sequence shown here is derived from an EMBL/GenBank/DDBJ whole genome shotgun (WGS) entry which is preliminary data.</text>
</comment>
<dbReference type="GO" id="GO:0051536">
    <property type="term" value="F:iron-sulfur cluster binding"/>
    <property type="evidence" value="ECO:0007669"/>
    <property type="project" value="InterPro"/>
</dbReference>
<feature type="domain" description="NADH:ubiquinone oxidoreductase-like 20kDa subunit" evidence="2">
    <location>
        <begin position="15"/>
        <end position="150"/>
    </location>
</feature>
<dbReference type="Pfam" id="PF01058">
    <property type="entry name" value="Oxidored_q6"/>
    <property type="match status" value="1"/>
</dbReference>
<proteinExistence type="predicted"/>
<accession>A0A1G1W8P4</accession>
<dbReference type="AlphaFoldDB" id="A0A1G1W8P4"/>
<evidence type="ECO:0000256" key="1">
    <source>
        <dbReference type="ARBA" id="ARBA00023002"/>
    </source>
</evidence>
<evidence type="ECO:0000313" key="3">
    <source>
        <dbReference type="EMBL" id="OGY24043.1"/>
    </source>
</evidence>
<keyword evidence="1" id="KW-0560">Oxidoreductase</keyword>
<dbReference type="Gene3D" id="3.40.50.700">
    <property type="entry name" value="NADH:ubiquinone oxidoreductase-like, 20kDa subunit"/>
    <property type="match status" value="1"/>
</dbReference>
<sequence>MKNKPKIAIFDFTDCEGCEVALVSLREKLVEIATETEIVNWRLAQKKADDGPYDIVLIEGTPITQTEIDTLKFLRGQTKILVGLGSCATLAGIPGIIDKEARSGWYEKIYGKDYKPRGIDALPLSAYVLVDYSIHGCPVDKSELLRVIQELLAGKTPKNPGYSVCFECKLAGNPCRLLDKKPCLGPITAGGCGAICIKGGSPCYGCFGIRQDAQVDNLVMTLRKFSDPAKIENYFSMFLKKTPEYKKLFDNKKERNGKP</sequence>
<evidence type="ECO:0000259" key="2">
    <source>
        <dbReference type="Pfam" id="PF01058"/>
    </source>
</evidence>
<dbReference type="InterPro" id="IPR006137">
    <property type="entry name" value="NADH_UbQ_OxRdtase-like_20kDa"/>
</dbReference>
<dbReference type="PANTHER" id="PTHR42845:SF1">
    <property type="entry name" value="HYDROGENASE SMALL SUBUNIT"/>
    <property type="match status" value="1"/>
</dbReference>
<dbReference type="Proteomes" id="UP000176631">
    <property type="component" value="Unassembled WGS sequence"/>
</dbReference>
<name>A0A1G1W8P4_9BACT</name>
<dbReference type="SUPFAM" id="SSF56770">
    <property type="entry name" value="HydA/Nqo6-like"/>
    <property type="match status" value="1"/>
</dbReference>
<dbReference type="InterPro" id="IPR051349">
    <property type="entry name" value="Hydrogenase_assoc-protein"/>
</dbReference>